<evidence type="ECO:0000313" key="2">
    <source>
        <dbReference type="Proteomes" id="UP000001971"/>
    </source>
</evidence>
<reference evidence="1 2" key="1">
    <citation type="journal article" date="2006" name="J. Bacteriol.">
        <title>Complete genome sequence of Yersinia pestis strains Antiqua and Nepal516: evidence of gene reduction in an emerging pathogen.</title>
        <authorList>
            <person name="Chain P.S."/>
            <person name="Hu P."/>
            <person name="Malfatti S.A."/>
            <person name="Radnedge L."/>
            <person name="Larimer F."/>
            <person name="Vergez L.M."/>
            <person name="Worsham P."/>
            <person name="Chu M.C."/>
            <person name="Andersen G.L."/>
        </authorList>
    </citation>
    <scope>NUCLEOTIDE SEQUENCE [LARGE SCALE GENOMIC DNA]</scope>
    <source>
        <strain evidence="1 2">Antiqua</strain>
    </source>
</reference>
<evidence type="ECO:0000313" key="1">
    <source>
        <dbReference type="EMBL" id="ABG13364.1"/>
    </source>
</evidence>
<sequence>MRQVFSEPKVSEAITSTLHNAVNRYLRSLLSIFPERTRCNGETFTPRATKPCNHSGAILNTCRADDSVSNSANTQAPVPVRRDGAYSNSHERACSTSRKRFLAIGSQSFAYGVLKSAASGRIGVFLFNSGSEKIIGVGMFTPGCMTKYHFSTGSAGCNFSPIPSAKAAWPRTNTGTSAPNVSPRSANCSSVKPHCHSRLSATKTVAALDEPPPNPPPIGKHLSMLISAPRGTGVLPGCFCSIFAARTIRFCSFSTPAMGVNKRIWLSSRGSIVS</sequence>
<protein>
    <submittedName>
        <fullName evidence="1">Uncharacterized protein</fullName>
    </submittedName>
</protein>
<name>A0A0H2Y7J8_YERPA</name>
<organism evidence="1 2">
    <name type="scientific">Yersinia pestis bv. Antiqua (strain Antiqua)</name>
    <dbReference type="NCBI Taxonomy" id="360102"/>
    <lineage>
        <taxon>Bacteria</taxon>
        <taxon>Pseudomonadati</taxon>
        <taxon>Pseudomonadota</taxon>
        <taxon>Gammaproteobacteria</taxon>
        <taxon>Enterobacterales</taxon>
        <taxon>Yersiniaceae</taxon>
        <taxon>Yersinia</taxon>
    </lineage>
</organism>
<gene>
    <name evidence="1" type="ordered locus">YPA_1397</name>
</gene>
<accession>A0A0H2Y7J8</accession>
<dbReference type="AlphaFoldDB" id="A0A0H2Y7J8"/>
<dbReference type="EMBL" id="CP000308">
    <property type="protein sequence ID" value="ABG13364.1"/>
    <property type="molecule type" value="Genomic_DNA"/>
</dbReference>
<proteinExistence type="predicted"/>
<dbReference type="KEGG" id="ypa:YPA_1397"/>
<dbReference type="Proteomes" id="UP000001971">
    <property type="component" value="Chromosome"/>
</dbReference>